<keyword evidence="3" id="KW-1185">Reference proteome</keyword>
<comment type="caution">
    <text evidence="2">The sequence shown here is derived from an EMBL/GenBank/DDBJ whole genome shotgun (WGS) entry which is preliminary data.</text>
</comment>
<feature type="region of interest" description="Disordered" evidence="1">
    <location>
        <begin position="1"/>
        <end position="26"/>
    </location>
</feature>
<dbReference type="PANTHER" id="PTHR12697">
    <property type="entry name" value="PBS LYASE HEAT-LIKE PROTEIN"/>
    <property type="match status" value="1"/>
</dbReference>
<dbReference type="InterPro" id="IPR011989">
    <property type="entry name" value="ARM-like"/>
</dbReference>
<protein>
    <submittedName>
        <fullName evidence="2">Uncharacterized protein</fullName>
    </submittedName>
</protein>
<gene>
    <name evidence="2" type="ORF">SCF082_LOCUS34218</name>
</gene>
<dbReference type="Proteomes" id="UP001642464">
    <property type="component" value="Unassembled WGS sequence"/>
</dbReference>
<name>A0ABP0NV74_9DINO</name>
<dbReference type="Pfam" id="PF13646">
    <property type="entry name" value="HEAT_2"/>
    <property type="match status" value="1"/>
</dbReference>
<dbReference type="Gene3D" id="1.25.10.10">
    <property type="entry name" value="Leucine-rich Repeat Variant"/>
    <property type="match status" value="3"/>
</dbReference>
<sequence>MAASGKDARRKLFSPAGPITARHTKKQEWLIPQSQSVWNKSGPPTKEARVLKTDLAQPLVNSDDPSQHARAACVSLRRDLNLLLQKKGGSTGAGLILQREAAPVVSERRSDLWESLEFTSLTKDEEIYKTTISRLTGSSDDSKEEEIPLPLVGSGALKILLAHCKEFQKQGRWTLSRRLSMKQVEELFGAAHGLALEHLGALCAARLVTCLDAFYCIGSWKAQISLPNLLRVLQMRLRLPPLALQAVVTAAASGGLEALEVIARHRSHSSSTVRAAVARAMCSAPRGHPVTRWLPKRLQLEEAEDVVFSAQNEVLPFMAPHHKVELRLAAVHALRLISPSGPSVLAALIGAGPVYSKQGLEDRSVEVRLLALRALREDFSDCRAVQVIKATAHRLHDDDMKVREEAIKTLSCIAGNDGGKGEEGNAAAIQLAVECLKHKSSSIRSAGIRALRQIARGNWTAISSILHHLDNPDVRNTACLALMQVTTSLEAVHIVLSCLGTPTRREAVFHCLQLLRANLPSKWFARCLANRLPKFMSHKEPPTRLAALRALTLVNPRLVVRPRLLRSVGLRLLDKDRAVRAEAYRVARRAPPKQILAPLVAHLAYGGRQKLVTQAFGTLANPSCFALLLPALTNPRPQVGRAAIHILSQSNVPVEEMMHIMAELLKFLENGISVRFECLATFLHLLERTQVSVNPELMDFTSRLLQPRLQPSGLTPARVAWASCIIAMARLLKSSDMTPGAFEEFLRHLLQMLKNDQLARQAAILALPFVFPTRHGSEAVEAVANLLYHRCWQVRWTAAAALIGFDPENHQVKPHPPELCLTIRKSLAAKVESDLSFVRDVAKDVSQHGLEGNHQLCRQAWLISLEVPSKRWVDEAWEPEIPRKFARLRPKSSGTCDLD</sequence>
<accession>A0ABP0NV74</accession>
<reference evidence="2 3" key="1">
    <citation type="submission" date="2024-02" db="EMBL/GenBank/DDBJ databases">
        <authorList>
            <person name="Chen Y."/>
            <person name="Shah S."/>
            <person name="Dougan E. K."/>
            <person name="Thang M."/>
            <person name="Chan C."/>
        </authorList>
    </citation>
    <scope>NUCLEOTIDE SEQUENCE [LARGE SCALE GENOMIC DNA]</scope>
</reference>
<organism evidence="2 3">
    <name type="scientific">Durusdinium trenchii</name>
    <dbReference type="NCBI Taxonomy" id="1381693"/>
    <lineage>
        <taxon>Eukaryota</taxon>
        <taxon>Sar</taxon>
        <taxon>Alveolata</taxon>
        <taxon>Dinophyceae</taxon>
        <taxon>Suessiales</taxon>
        <taxon>Symbiodiniaceae</taxon>
        <taxon>Durusdinium</taxon>
    </lineage>
</organism>
<evidence type="ECO:0000313" key="2">
    <source>
        <dbReference type="EMBL" id="CAK9067680.1"/>
    </source>
</evidence>
<proteinExistence type="predicted"/>
<dbReference type="SUPFAM" id="SSF48371">
    <property type="entry name" value="ARM repeat"/>
    <property type="match status" value="1"/>
</dbReference>
<dbReference type="InterPro" id="IPR016024">
    <property type="entry name" value="ARM-type_fold"/>
</dbReference>
<dbReference type="EMBL" id="CAXAMM010031191">
    <property type="protein sequence ID" value="CAK9067680.1"/>
    <property type="molecule type" value="Genomic_DNA"/>
</dbReference>
<evidence type="ECO:0000313" key="3">
    <source>
        <dbReference type="Proteomes" id="UP001642464"/>
    </source>
</evidence>
<evidence type="ECO:0000256" key="1">
    <source>
        <dbReference type="SAM" id="MobiDB-lite"/>
    </source>
</evidence>
<dbReference type="PANTHER" id="PTHR12697:SF5">
    <property type="entry name" value="DEOXYHYPUSINE HYDROXYLASE"/>
    <property type="match status" value="1"/>
</dbReference>